<name>A0AAF1B9F5_DAUCS</name>
<proteinExistence type="predicted"/>
<dbReference type="PANTHER" id="PTHR33116:SF84">
    <property type="entry name" value="RNA-DIRECTED DNA POLYMERASE"/>
    <property type="match status" value="1"/>
</dbReference>
<dbReference type="EMBL" id="CP093349">
    <property type="protein sequence ID" value="WOH08842.1"/>
    <property type="molecule type" value="Genomic_DNA"/>
</dbReference>
<evidence type="ECO:0000313" key="2">
    <source>
        <dbReference type="EMBL" id="WOH08842.1"/>
    </source>
</evidence>
<dbReference type="InterPro" id="IPR026960">
    <property type="entry name" value="RVT-Znf"/>
</dbReference>
<gene>
    <name evidence="2" type="ORF">DCAR_0728292</name>
</gene>
<dbReference type="Pfam" id="PF13966">
    <property type="entry name" value="zf-RVT"/>
    <property type="match status" value="1"/>
</dbReference>
<accession>A0AAF1B9F5</accession>
<dbReference type="Proteomes" id="UP000077755">
    <property type="component" value="Chromosome 7"/>
</dbReference>
<protein>
    <recommendedName>
        <fullName evidence="1">Reverse transcriptase zinc-binding domain-containing protein</fullName>
    </recommendedName>
</protein>
<organism evidence="2 3">
    <name type="scientific">Daucus carota subsp. sativus</name>
    <name type="common">Carrot</name>
    <dbReference type="NCBI Taxonomy" id="79200"/>
    <lineage>
        <taxon>Eukaryota</taxon>
        <taxon>Viridiplantae</taxon>
        <taxon>Streptophyta</taxon>
        <taxon>Embryophyta</taxon>
        <taxon>Tracheophyta</taxon>
        <taxon>Spermatophyta</taxon>
        <taxon>Magnoliopsida</taxon>
        <taxon>eudicotyledons</taxon>
        <taxon>Gunneridae</taxon>
        <taxon>Pentapetalae</taxon>
        <taxon>asterids</taxon>
        <taxon>campanulids</taxon>
        <taxon>Apiales</taxon>
        <taxon>Apiaceae</taxon>
        <taxon>Apioideae</taxon>
        <taxon>Scandiceae</taxon>
        <taxon>Daucinae</taxon>
        <taxon>Daucus</taxon>
        <taxon>Daucus sect. Daucus</taxon>
    </lineage>
</organism>
<sequence length="316" mass="37445">MAQGKGKVAWKDVCKPKDEGGLVIRSIQTRNKTLTAFHIWSILTNRDSLWVKWIHTYRLGSKNFWQVKVPWDALISWRRILGIREEFRMFFRTDISNGRDVSLWYDNWLPLGPLASRLSSRDFHNMDGTVLVLNDSVEDKIFWVSRDGKKSNYKESIVWEDFRAVNPPVNWYHLTWFSNSIPKHSFILWLAIRRKLMTQDRMQFWHHTENLCCVFCHLQLESVDHLFFECPFSSGICNFFLSKGLNFPFRESKLLNVVNKLLLGCLIYVIWQERNLRIFQSQFRSIDQICADIESTVGYKILSLRIRGRIFHGSCL</sequence>
<dbReference type="PANTHER" id="PTHR33116">
    <property type="entry name" value="REVERSE TRANSCRIPTASE ZINC-BINDING DOMAIN-CONTAINING PROTEIN-RELATED-RELATED"/>
    <property type="match status" value="1"/>
</dbReference>
<feature type="domain" description="Reverse transcriptase zinc-binding" evidence="1">
    <location>
        <begin position="157"/>
        <end position="234"/>
    </location>
</feature>
<keyword evidence="3" id="KW-1185">Reference proteome</keyword>
<reference evidence="2" key="1">
    <citation type="journal article" date="2016" name="Nat. Genet.">
        <title>A high-quality carrot genome assembly provides new insights into carotenoid accumulation and asterid genome evolution.</title>
        <authorList>
            <person name="Iorizzo M."/>
            <person name="Ellison S."/>
            <person name="Senalik D."/>
            <person name="Zeng P."/>
            <person name="Satapoomin P."/>
            <person name="Huang J."/>
            <person name="Bowman M."/>
            <person name="Iovene M."/>
            <person name="Sanseverino W."/>
            <person name="Cavagnaro P."/>
            <person name="Yildiz M."/>
            <person name="Macko-Podgorni A."/>
            <person name="Moranska E."/>
            <person name="Grzebelus E."/>
            <person name="Grzebelus D."/>
            <person name="Ashrafi H."/>
            <person name="Zheng Z."/>
            <person name="Cheng S."/>
            <person name="Spooner D."/>
            <person name="Van Deynze A."/>
            <person name="Simon P."/>
        </authorList>
    </citation>
    <scope>NUCLEOTIDE SEQUENCE</scope>
    <source>
        <tissue evidence="2">Leaf</tissue>
    </source>
</reference>
<evidence type="ECO:0000313" key="3">
    <source>
        <dbReference type="Proteomes" id="UP000077755"/>
    </source>
</evidence>
<evidence type="ECO:0000259" key="1">
    <source>
        <dbReference type="Pfam" id="PF13966"/>
    </source>
</evidence>
<reference evidence="2" key="2">
    <citation type="submission" date="2022-03" db="EMBL/GenBank/DDBJ databases">
        <title>Draft title - Genomic analysis of global carrot germplasm unveils the trajectory of domestication and the origin of high carotenoid orange carrot.</title>
        <authorList>
            <person name="Iorizzo M."/>
            <person name="Ellison S."/>
            <person name="Senalik D."/>
            <person name="Macko-Podgorni A."/>
            <person name="Grzebelus D."/>
            <person name="Bostan H."/>
            <person name="Rolling W."/>
            <person name="Curaba J."/>
            <person name="Simon P."/>
        </authorList>
    </citation>
    <scope>NUCLEOTIDE SEQUENCE</scope>
    <source>
        <tissue evidence="2">Leaf</tissue>
    </source>
</reference>
<dbReference type="AlphaFoldDB" id="A0AAF1B9F5"/>